<sequence length="249" mass="27765">MKKIVIIGGAGTVGIILTKAFLKNEHQVVIMDQQKNEEVSDAHFIEVDATNLHELTEKVPEADVLINLLNTETSHAIDEVETFEHMTDIFFKATYYILHTATLRKIPKVIFASTNHVTDFYEENGNSLLGREINVNDVPCSRGLYGVLKFASEQIGFLFSAEEGISVMNIRIGSVPKDVSKEDVEANDRLKKTLLTDTDLIGLFTSAIDSNLPFGTYYGVSDNPGKPWDMLKAKTELGYRSMEDTTDIL</sequence>
<proteinExistence type="predicted"/>
<gene>
    <name evidence="2" type="ORF">ACFFH4_04350</name>
</gene>
<accession>A0ABV6NDN6</accession>
<dbReference type="EMBL" id="JBHLTR010000004">
    <property type="protein sequence ID" value="MFC0558278.1"/>
    <property type="molecule type" value="Genomic_DNA"/>
</dbReference>
<reference evidence="2 3" key="1">
    <citation type="submission" date="2024-09" db="EMBL/GenBank/DDBJ databases">
        <authorList>
            <person name="Sun Q."/>
            <person name="Mori K."/>
        </authorList>
    </citation>
    <scope>NUCLEOTIDE SEQUENCE [LARGE SCALE GENOMIC DNA]</scope>
    <source>
        <strain evidence="2 3">NCAIM B.02301</strain>
    </source>
</reference>
<dbReference type="RefSeq" id="WP_273841040.1">
    <property type="nucleotide sequence ID" value="NZ_JAQQWT010000003.1"/>
</dbReference>
<evidence type="ECO:0000259" key="1">
    <source>
        <dbReference type="Pfam" id="PF01370"/>
    </source>
</evidence>
<evidence type="ECO:0000313" key="3">
    <source>
        <dbReference type="Proteomes" id="UP001589833"/>
    </source>
</evidence>
<dbReference type="InterPro" id="IPR001509">
    <property type="entry name" value="Epimerase_deHydtase"/>
</dbReference>
<name>A0ABV6NDN6_9BACI</name>
<dbReference type="Pfam" id="PF01370">
    <property type="entry name" value="Epimerase"/>
    <property type="match status" value="1"/>
</dbReference>
<keyword evidence="3" id="KW-1185">Reference proteome</keyword>
<dbReference type="Gene3D" id="3.40.50.720">
    <property type="entry name" value="NAD(P)-binding Rossmann-like Domain"/>
    <property type="match status" value="1"/>
</dbReference>
<protein>
    <submittedName>
        <fullName evidence="2">NAD-dependent epimerase/dehydratase family protein</fullName>
    </submittedName>
</protein>
<comment type="caution">
    <text evidence="2">The sequence shown here is derived from an EMBL/GenBank/DDBJ whole genome shotgun (WGS) entry which is preliminary data.</text>
</comment>
<organism evidence="2 3">
    <name type="scientific">Halalkalibacter alkalisediminis</name>
    <dbReference type="NCBI Taxonomy" id="935616"/>
    <lineage>
        <taxon>Bacteria</taxon>
        <taxon>Bacillati</taxon>
        <taxon>Bacillota</taxon>
        <taxon>Bacilli</taxon>
        <taxon>Bacillales</taxon>
        <taxon>Bacillaceae</taxon>
        <taxon>Halalkalibacter</taxon>
    </lineage>
</organism>
<feature type="domain" description="NAD-dependent epimerase/dehydratase" evidence="1">
    <location>
        <begin position="4"/>
        <end position="174"/>
    </location>
</feature>
<dbReference type="SUPFAM" id="SSF51735">
    <property type="entry name" value="NAD(P)-binding Rossmann-fold domains"/>
    <property type="match status" value="1"/>
</dbReference>
<dbReference type="Proteomes" id="UP001589833">
    <property type="component" value="Unassembled WGS sequence"/>
</dbReference>
<dbReference type="InterPro" id="IPR036291">
    <property type="entry name" value="NAD(P)-bd_dom_sf"/>
</dbReference>
<evidence type="ECO:0000313" key="2">
    <source>
        <dbReference type="EMBL" id="MFC0558278.1"/>
    </source>
</evidence>